<dbReference type="PANTHER" id="PTHR12714:SF24">
    <property type="entry name" value="SLR1182 PROTEIN"/>
    <property type="match status" value="1"/>
</dbReference>
<dbReference type="GO" id="GO:0016740">
    <property type="term" value="F:transferase activity"/>
    <property type="evidence" value="ECO:0007669"/>
    <property type="project" value="UniProtKB-ARBA"/>
</dbReference>
<keyword evidence="3 5" id="KW-1133">Transmembrane helix</keyword>
<accession>A0A937CXW7</accession>
<keyword evidence="7" id="KW-1185">Reference proteome</keyword>
<feature type="transmembrane region" description="Helical" evidence="5">
    <location>
        <begin position="92"/>
        <end position="113"/>
    </location>
</feature>
<dbReference type="GO" id="GO:0012505">
    <property type="term" value="C:endomembrane system"/>
    <property type="evidence" value="ECO:0007669"/>
    <property type="project" value="UniProtKB-SubCell"/>
</dbReference>
<keyword evidence="4 5" id="KW-0472">Membrane</keyword>
<dbReference type="Proteomes" id="UP000599109">
    <property type="component" value="Unassembled WGS sequence"/>
</dbReference>
<gene>
    <name evidence="6" type="ORF">JJ685_29025</name>
</gene>
<dbReference type="RefSeq" id="WP_201677883.1">
    <property type="nucleotide sequence ID" value="NZ_JAEQNE010000013.1"/>
</dbReference>
<name>A0A937CXW7_9BURK</name>
<keyword evidence="2 5" id="KW-0812">Transmembrane</keyword>
<sequence>MLNLEHRIPPPVVGLAIAAAMWAVGQMPPAFALASWVRDALVVVLVAAGLAFDLAGLVAFRRLRTTVNPLRPQNASALVTGGVYRVTRNPMYVGMALLLTAWAVQLSSAWPFFGPLAFVLFIDRFQVVPEEKAMRERFGESWAAYAARVRRWL</sequence>
<protein>
    <submittedName>
        <fullName evidence="6">Isoprenylcysteine carboxylmethyltransferase family protein</fullName>
    </submittedName>
</protein>
<evidence type="ECO:0000256" key="1">
    <source>
        <dbReference type="ARBA" id="ARBA00004127"/>
    </source>
</evidence>
<feature type="transmembrane region" description="Helical" evidence="5">
    <location>
        <begin position="12"/>
        <end position="34"/>
    </location>
</feature>
<evidence type="ECO:0000313" key="7">
    <source>
        <dbReference type="Proteomes" id="UP000599109"/>
    </source>
</evidence>
<comment type="caution">
    <text evidence="6">The sequence shown here is derived from an EMBL/GenBank/DDBJ whole genome shotgun (WGS) entry which is preliminary data.</text>
</comment>
<proteinExistence type="predicted"/>
<evidence type="ECO:0000256" key="5">
    <source>
        <dbReference type="SAM" id="Phobius"/>
    </source>
</evidence>
<organism evidence="6 7">
    <name type="scientific">Ramlibacter monticola</name>
    <dbReference type="NCBI Taxonomy" id="1926872"/>
    <lineage>
        <taxon>Bacteria</taxon>
        <taxon>Pseudomonadati</taxon>
        <taxon>Pseudomonadota</taxon>
        <taxon>Betaproteobacteria</taxon>
        <taxon>Burkholderiales</taxon>
        <taxon>Comamonadaceae</taxon>
        <taxon>Ramlibacter</taxon>
    </lineage>
</organism>
<comment type="subcellular location">
    <subcellularLocation>
        <location evidence="1">Endomembrane system</location>
        <topology evidence="1">Multi-pass membrane protein</topology>
    </subcellularLocation>
</comment>
<dbReference type="Gene3D" id="1.20.120.1630">
    <property type="match status" value="1"/>
</dbReference>
<evidence type="ECO:0000313" key="6">
    <source>
        <dbReference type="EMBL" id="MBL0395209.1"/>
    </source>
</evidence>
<dbReference type="AlphaFoldDB" id="A0A937CXW7"/>
<dbReference type="PANTHER" id="PTHR12714">
    <property type="entry name" value="PROTEIN-S ISOPRENYLCYSTEINE O-METHYLTRANSFERASE"/>
    <property type="match status" value="1"/>
</dbReference>
<evidence type="ECO:0000256" key="3">
    <source>
        <dbReference type="ARBA" id="ARBA00022989"/>
    </source>
</evidence>
<reference evidence="6 7" key="1">
    <citation type="journal article" date="2017" name="Int. J. Syst. Evol. Microbiol.">
        <title>Ramlibacter monticola sp. nov., isolated from forest soil.</title>
        <authorList>
            <person name="Chaudhary D.K."/>
            <person name="Kim J."/>
        </authorList>
    </citation>
    <scope>NUCLEOTIDE SEQUENCE [LARGE SCALE GENOMIC DNA]</scope>
    <source>
        <strain evidence="6 7">KACC 19175</strain>
    </source>
</reference>
<evidence type="ECO:0000256" key="2">
    <source>
        <dbReference type="ARBA" id="ARBA00022692"/>
    </source>
</evidence>
<dbReference type="EMBL" id="JAEQNE010000013">
    <property type="protein sequence ID" value="MBL0395209.1"/>
    <property type="molecule type" value="Genomic_DNA"/>
</dbReference>
<evidence type="ECO:0000256" key="4">
    <source>
        <dbReference type="ARBA" id="ARBA00023136"/>
    </source>
</evidence>
<feature type="transmembrane region" description="Helical" evidence="5">
    <location>
        <begin position="40"/>
        <end position="60"/>
    </location>
</feature>
<dbReference type="Pfam" id="PF04191">
    <property type="entry name" value="PEMT"/>
    <property type="match status" value="1"/>
</dbReference>
<dbReference type="InterPro" id="IPR007318">
    <property type="entry name" value="Phopholipid_MeTrfase"/>
</dbReference>